<dbReference type="OrthoDB" id="157184at2"/>
<dbReference type="SUPFAM" id="SSF161098">
    <property type="entry name" value="MetI-like"/>
    <property type="match status" value="1"/>
</dbReference>
<dbReference type="AlphaFoldDB" id="F3ZWP2"/>
<dbReference type="GO" id="GO:0055085">
    <property type="term" value="P:transmembrane transport"/>
    <property type="evidence" value="ECO:0007669"/>
    <property type="project" value="InterPro"/>
</dbReference>
<comment type="similarity">
    <text evidence="7">Belongs to the binding-protein-dependent transport system permease family.</text>
</comment>
<dbReference type="eggNOG" id="COG0395">
    <property type="taxonomic scope" value="Bacteria"/>
</dbReference>
<feature type="transmembrane region" description="Helical" evidence="7">
    <location>
        <begin position="79"/>
        <end position="98"/>
    </location>
</feature>
<dbReference type="PROSITE" id="PS50928">
    <property type="entry name" value="ABC_TM1"/>
    <property type="match status" value="1"/>
</dbReference>
<evidence type="ECO:0000256" key="2">
    <source>
        <dbReference type="ARBA" id="ARBA00022448"/>
    </source>
</evidence>
<evidence type="ECO:0000313" key="9">
    <source>
        <dbReference type="EMBL" id="AEE96485.1"/>
    </source>
</evidence>
<dbReference type="KEGG" id="mas:Mahau_1291"/>
<keyword evidence="6 7" id="KW-0472">Membrane</keyword>
<dbReference type="EMBL" id="CP002360">
    <property type="protein sequence ID" value="AEE96485.1"/>
    <property type="molecule type" value="Genomic_DNA"/>
</dbReference>
<proteinExistence type="inferred from homology"/>
<organism evidence="9 10">
    <name type="scientific">Mahella australiensis (strain DSM 15567 / CIP 107919 / 50-1 BON)</name>
    <dbReference type="NCBI Taxonomy" id="697281"/>
    <lineage>
        <taxon>Bacteria</taxon>
        <taxon>Bacillati</taxon>
        <taxon>Bacillota</taxon>
        <taxon>Clostridia</taxon>
        <taxon>Thermoanaerobacterales</taxon>
        <taxon>Thermoanaerobacterales Family IV. Incertae Sedis</taxon>
        <taxon>Mahella</taxon>
    </lineage>
</organism>
<evidence type="ECO:0000256" key="7">
    <source>
        <dbReference type="RuleBase" id="RU363032"/>
    </source>
</evidence>
<feature type="transmembrane region" description="Helical" evidence="7">
    <location>
        <begin position="12"/>
        <end position="30"/>
    </location>
</feature>
<evidence type="ECO:0000256" key="5">
    <source>
        <dbReference type="ARBA" id="ARBA00022989"/>
    </source>
</evidence>
<keyword evidence="4 7" id="KW-0812">Transmembrane</keyword>
<dbReference type="PANTHER" id="PTHR43744:SF9">
    <property type="entry name" value="POLYGALACTURONAN_RHAMNOGALACTURONAN TRANSPORT SYSTEM PERMEASE PROTEIN YTCP"/>
    <property type="match status" value="1"/>
</dbReference>
<dbReference type="STRING" id="697281.Mahau_1291"/>
<keyword evidence="2 7" id="KW-0813">Transport</keyword>
<keyword evidence="10" id="KW-1185">Reference proteome</keyword>
<evidence type="ECO:0000313" key="10">
    <source>
        <dbReference type="Proteomes" id="UP000008457"/>
    </source>
</evidence>
<dbReference type="HOGENOM" id="CLU_016047_1_0_9"/>
<accession>F3ZWP2</accession>
<dbReference type="GO" id="GO:0005886">
    <property type="term" value="C:plasma membrane"/>
    <property type="evidence" value="ECO:0007669"/>
    <property type="project" value="UniProtKB-SubCell"/>
</dbReference>
<dbReference type="PANTHER" id="PTHR43744">
    <property type="entry name" value="ABC TRANSPORTER PERMEASE PROTEIN MG189-RELATED-RELATED"/>
    <property type="match status" value="1"/>
</dbReference>
<feature type="transmembrane region" description="Helical" evidence="7">
    <location>
        <begin position="183"/>
        <end position="206"/>
    </location>
</feature>
<reference evidence="10" key="1">
    <citation type="submission" date="2010-11" db="EMBL/GenBank/DDBJ databases">
        <title>The complete genome of Mahella australiensis DSM 15567.</title>
        <authorList>
            <consortium name="US DOE Joint Genome Institute (JGI-PGF)"/>
            <person name="Lucas S."/>
            <person name="Copeland A."/>
            <person name="Lapidus A."/>
            <person name="Bruce D."/>
            <person name="Goodwin L."/>
            <person name="Pitluck S."/>
            <person name="Kyrpides N."/>
            <person name="Mavromatis K."/>
            <person name="Pagani I."/>
            <person name="Ivanova N."/>
            <person name="Teshima H."/>
            <person name="Brettin T."/>
            <person name="Detter J.C."/>
            <person name="Han C."/>
            <person name="Tapia R."/>
            <person name="Land M."/>
            <person name="Hauser L."/>
            <person name="Markowitz V."/>
            <person name="Cheng J.-F."/>
            <person name="Hugenholtz P."/>
            <person name="Woyke T."/>
            <person name="Wu D."/>
            <person name="Spring S."/>
            <person name="Pukall R."/>
            <person name="Steenblock K."/>
            <person name="Schneider S."/>
            <person name="Klenk H.-P."/>
            <person name="Eisen J.A."/>
        </authorList>
    </citation>
    <scope>NUCLEOTIDE SEQUENCE [LARGE SCALE GENOMIC DNA]</scope>
    <source>
        <strain evidence="10">DSM 15567 / CIP 107919 / 50-1 BON</strain>
    </source>
</reference>
<feature type="transmembrane region" description="Helical" evidence="7">
    <location>
        <begin position="259"/>
        <end position="279"/>
    </location>
</feature>
<evidence type="ECO:0000256" key="1">
    <source>
        <dbReference type="ARBA" id="ARBA00004651"/>
    </source>
</evidence>
<feature type="domain" description="ABC transmembrane type-1" evidence="8">
    <location>
        <begin position="75"/>
        <end position="277"/>
    </location>
</feature>
<feature type="transmembrane region" description="Helical" evidence="7">
    <location>
        <begin position="110"/>
        <end position="130"/>
    </location>
</feature>
<keyword evidence="3" id="KW-1003">Cell membrane</keyword>
<sequence length="294" mass="33407">MRQTTGEKVFAVFNYILLFIICIICIYPLWHVAVASISDPLIIYAKRGFYLWPMGEISLKGYELVFQDPNIISGFLNTFFYVGVGTALGLVLTIMGAYVLSRKGLYWNGLVMKLIVFTMYFQGGLIPFFIMVKNMGLMDSRLAIILPTAVNTWNLIVMRTAFTTVPDSLIESAKLDGASEWRTMWVIAVPVIQATVAVIALFYAVARWNEWFNPSLFLTSKNKWPLQLLLREILLKNSTQAMTQLGSVGQSQQEMYRLLVKYCTIMVATVPILIVYPFVQRYFIHGVMIGSIKE</sequence>
<comment type="subcellular location">
    <subcellularLocation>
        <location evidence="1 7">Cell membrane</location>
        <topology evidence="1 7">Multi-pass membrane protein</topology>
    </subcellularLocation>
</comment>
<reference evidence="9 10" key="2">
    <citation type="journal article" date="2011" name="Stand. Genomic Sci.">
        <title>Complete genome sequence of Mahella australiensis type strain (50-1 BON).</title>
        <authorList>
            <person name="Sikorski J."/>
            <person name="Teshima H."/>
            <person name="Nolan M."/>
            <person name="Lucas S."/>
            <person name="Hammon N."/>
            <person name="Deshpande S."/>
            <person name="Cheng J.F."/>
            <person name="Pitluck S."/>
            <person name="Liolios K."/>
            <person name="Pagani I."/>
            <person name="Ivanova N."/>
            <person name="Huntemann M."/>
            <person name="Mavromatis K."/>
            <person name="Ovchinikova G."/>
            <person name="Pati A."/>
            <person name="Tapia R."/>
            <person name="Han C."/>
            <person name="Goodwin L."/>
            <person name="Chen A."/>
            <person name="Palaniappan K."/>
            <person name="Land M."/>
            <person name="Hauser L."/>
            <person name="Ngatchou-Djao O.D."/>
            <person name="Rohde M."/>
            <person name="Pukall R."/>
            <person name="Spring S."/>
            <person name="Abt B."/>
            <person name="Goker M."/>
            <person name="Detter J.C."/>
            <person name="Woyke T."/>
            <person name="Bristow J."/>
            <person name="Markowitz V."/>
            <person name="Hugenholtz P."/>
            <person name="Eisen J.A."/>
            <person name="Kyrpides N.C."/>
            <person name="Klenk H.P."/>
            <person name="Lapidus A."/>
        </authorList>
    </citation>
    <scope>NUCLEOTIDE SEQUENCE [LARGE SCALE GENOMIC DNA]</scope>
    <source>
        <strain evidence="10">DSM 15567 / CIP 107919 / 50-1 BON</strain>
    </source>
</reference>
<dbReference type="InterPro" id="IPR035906">
    <property type="entry name" value="MetI-like_sf"/>
</dbReference>
<gene>
    <name evidence="9" type="ordered locus">Mahau_1291</name>
</gene>
<name>F3ZWP2_MAHA5</name>
<dbReference type="RefSeq" id="WP_013780915.1">
    <property type="nucleotide sequence ID" value="NC_015520.1"/>
</dbReference>
<dbReference type="InterPro" id="IPR000515">
    <property type="entry name" value="MetI-like"/>
</dbReference>
<evidence type="ECO:0000256" key="6">
    <source>
        <dbReference type="ARBA" id="ARBA00023136"/>
    </source>
</evidence>
<dbReference type="Pfam" id="PF00528">
    <property type="entry name" value="BPD_transp_1"/>
    <property type="match status" value="1"/>
</dbReference>
<keyword evidence="5 7" id="KW-1133">Transmembrane helix</keyword>
<protein>
    <submittedName>
        <fullName evidence="9">Binding-protein-dependent transport systems inner membrane component</fullName>
    </submittedName>
</protein>
<evidence type="ECO:0000256" key="3">
    <source>
        <dbReference type="ARBA" id="ARBA00022475"/>
    </source>
</evidence>
<dbReference type="CDD" id="cd06261">
    <property type="entry name" value="TM_PBP2"/>
    <property type="match status" value="1"/>
</dbReference>
<evidence type="ECO:0000256" key="4">
    <source>
        <dbReference type="ARBA" id="ARBA00022692"/>
    </source>
</evidence>
<dbReference type="Gene3D" id="1.10.3720.10">
    <property type="entry name" value="MetI-like"/>
    <property type="match status" value="1"/>
</dbReference>
<dbReference type="Proteomes" id="UP000008457">
    <property type="component" value="Chromosome"/>
</dbReference>
<evidence type="ECO:0000259" key="8">
    <source>
        <dbReference type="PROSITE" id="PS50928"/>
    </source>
</evidence>